<keyword evidence="5 10" id="KW-0808">Transferase</keyword>
<protein>
    <recommendedName>
        <fullName evidence="10">Alpha-1,3-glucosyltransferase</fullName>
        <ecNumber evidence="10">2.4.1.-</ecNumber>
    </recommendedName>
</protein>
<keyword evidence="7 10" id="KW-0256">Endoplasmic reticulum</keyword>
<keyword evidence="9 10" id="KW-0472">Membrane</keyword>
<feature type="transmembrane region" description="Helical" evidence="10">
    <location>
        <begin position="275"/>
        <end position="296"/>
    </location>
</feature>
<comment type="caution">
    <text evidence="11">The sequence shown here is derived from an EMBL/GenBank/DDBJ whole genome shotgun (WGS) entry which is preliminary data.</text>
</comment>
<keyword evidence="6 10" id="KW-0812">Transmembrane</keyword>
<feature type="transmembrane region" description="Helical" evidence="10">
    <location>
        <begin position="351"/>
        <end position="370"/>
    </location>
</feature>
<feature type="transmembrane region" description="Helical" evidence="10">
    <location>
        <begin position="214"/>
        <end position="230"/>
    </location>
</feature>
<dbReference type="PANTHER" id="PTHR12413:SF1">
    <property type="entry name" value="DOLICHYL PYROPHOSPHATE MAN9GLCNAC2 ALPHA-1,3-GLUCOSYLTRANSFERASE"/>
    <property type="match status" value="1"/>
</dbReference>
<evidence type="ECO:0000256" key="10">
    <source>
        <dbReference type="RuleBase" id="RU363110"/>
    </source>
</evidence>
<accession>A0AAN7WNE5</accession>
<evidence type="ECO:0000313" key="11">
    <source>
        <dbReference type="EMBL" id="KAK5781195.1"/>
    </source>
</evidence>
<feature type="transmembrane region" description="Helical" evidence="10">
    <location>
        <begin position="527"/>
        <end position="546"/>
    </location>
</feature>
<dbReference type="EC" id="2.4.1.-" evidence="10"/>
<evidence type="ECO:0000313" key="12">
    <source>
        <dbReference type="Proteomes" id="UP001306508"/>
    </source>
</evidence>
<sequence>MGRNKDITTEKKSKSLHKDEFEILDEQDESKHPFYASPLFDFLYPFRSPGSQWMTQYIIVLFVLIISTAIGLGPYSGFNTPPMFGDFEAQRHWLEITQHLPISKWYWFDLQYWGLDYPPLTAYHSYLLGKIGSFFWPKWFTLDESRGMEDEGIKSYMRFTVLLSELICYIPAVLYFTKWVGKRRNQSPLSQSLAAAAILFQPSLMLIDHGHFQYNCVMLGFTVLAINNLLDEFYSLAAVCFVCSICFKQMSLYYSPIIFAILLSKSLFHPKWLNIPRLFAISISTLATFAVIYMPLYMFGGDSGLQNVLQSIHRIFPFERGIFEDKVANFWCVTNVIVKYRSLFTQEQLKLYSLVATVVGFLPSFIIILLHTKKHLIPYALITCSMSFYLFSFQVHEKTILVPLLPITLMFVSSDWNVLSMIFWINNVALFTLMPILKKDGLILQYAVIFIMYNWLFGNFSFVTPKFLPKSVTPGPSMSNISSHYRHRSLLPDNLVWKFIIVVSYICMVAIHIADYMFQPPSRYPDLWVLLNCALGFGCFVLFWFWSYYKLFTLRNKTIRDV</sequence>
<comment type="similarity">
    <text evidence="3 10">Belongs to the ALG6/ALG8 glucosyltransferase family.</text>
</comment>
<dbReference type="InterPro" id="IPR004856">
    <property type="entry name" value="Glyco_trans_ALG6/ALG8"/>
</dbReference>
<feature type="transmembrane region" description="Helical" evidence="10">
    <location>
        <begin position="156"/>
        <end position="177"/>
    </location>
</feature>
<feature type="transmembrane region" description="Helical" evidence="10">
    <location>
        <begin position="236"/>
        <end position="263"/>
    </location>
</feature>
<name>A0AAN7WNE5_9SACH</name>
<evidence type="ECO:0000256" key="8">
    <source>
        <dbReference type="ARBA" id="ARBA00022989"/>
    </source>
</evidence>
<evidence type="ECO:0000256" key="1">
    <source>
        <dbReference type="ARBA" id="ARBA00004477"/>
    </source>
</evidence>
<dbReference type="AlphaFoldDB" id="A0AAN7WNE5"/>
<feature type="transmembrane region" description="Helical" evidence="10">
    <location>
        <begin position="54"/>
        <end position="75"/>
    </location>
</feature>
<evidence type="ECO:0000256" key="2">
    <source>
        <dbReference type="ARBA" id="ARBA00004922"/>
    </source>
</evidence>
<dbReference type="GO" id="GO:0042281">
    <property type="term" value="F:dolichyl pyrophosphate Man9GlcNAc2 alpha-1,3-glucosyltransferase activity"/>
    <property type="evidence" value="ECO:0007669"/>
    <property type="project" value="TreeGrafter"/>
</dbReference>
<proteinExistence type="inferred from homology"/>
<dbReference type="GO" id="GO:0005789">
    <property type="term" value="C:endoplasmic reticulum membrane"/>
    <property type="evidence" value="ECO:0007669"/>
    <property type="project" value="UniProtKB-SubCell"/>
</dbReference>
<comment type="pathway">
    <text evidence="2 10">Protein modification; protein glycosylation.</text>
</comment>
<feature type="transmembrane region" description="Helical" evidence="10">
    <location>
        <begin position="443"/>
        <end position="463"/>
    </location>
</feature>
<dbReference type="PANTHER" id="PTHR12413">
    <property type="entry name" value="DOLICHYL GLYCOSYLTRANSFERASE"/>
    <property type="match status" value="1"/>
</dbReference>
<reference evidence="12" key="1">
    <citation type="submission" date="2023-07" db="EMBL/GenBank/DDBJ databases">
        <title>A draft genome of Kazachstania heterogenica Y-27499.</title>
        <authorList>
            <person name="Donic C."/>
            <person name="Kralova J.S."/>
            <person name="Fidel L."/>
            <person name="Ben-Dor S."/>
            <person name="Jung S."/>
        </authorList>
    </citation>
    <scope>NUCLEOTIDE SEQUENCE [LARGE SCALE GENOMIC DNA]</scope>
    <source>
        <strain evidence="12">Y27499</strain>
    </source>
</reference>
<comment type="subcellular location">
    <subcellularLocation>
        <location evidence="1 10">Endoplasmic reticulum membrane</location>
        <topology evidence="1 10">Multi-pass membrane protein</topology>
    </subcellularLocation>
</comment>
<dbReference type="Proteomes" id="UP001306508">
    <property type="component" value="Unassembled WGS sequence"/>
</dbReference>
<keyword evidence="12" id="KW-1185">Reference proteome</keyword>
<keyword evidence="8 10" id="KW-1133">Transmembrane helix</keyword>
<gene>
    <name evidence="11" type="ORF">RI543_001592</name>
</gene>
<feature type="transmembrane region" description="Helical" evidence="10">
    <location>
        <begin position="495"/>
        <end position="515"/>
    </location>
</feature>
<dbReference type="Pfam" id="PF03155">
    <property type="entry name" value="Alg6_Alg8"/>
    <property type="match status" value="1"/>
</dbReference>
<evidence type="ECO:0000256" key="7">
    <source>
        <dbReference type="ARBA" id="ARBA00022824"/>
    </source>
</evidence>
<dbReference type="EMBL" id="JAWIZZ010000038">
    <property type="protein sequence ID" value="KAK5781195.1"/>
    <property type="molecule type" value="Genomic_DNA"/>
</dbReference>
<evidence type="ECO:0000256" key="9">
    <source>
        <dbReference type="ARBA" id="ARBA00023136"/>
    </source>
</evidence>
<organism evidence="11 12">
    <name type="scientific">Arxiozyma heterogenica</name>
    <dbReference type="NCBI Taxonomy" id="278026"/>
    <lineage>
        <taxon>Eukaryota</taxon>
        <taxon>Fungi</taxon>
        <taxon>Dikarya</taxon>
        <taxon>Ascomycota</taxon>
        <taxon>Saccharomycotina</taxon>
        <taxon>Saccharomycetes</taxon>
        <taxon>Saccharomycetales</taxon>
        <taxon>Saccharomycetaceae</taxon>
        <taxon>Arxiozyma</taxon>
    </lineage>
</organism>
<evidence type="ECO:0000256" key="4">
    <source>
        <dbReference type="ARBA" id="ARBA00022676"/>
    </source>
</evidence>
<feature type="transmembrane region" description="Helical" evidence="10">
    <location>
        <begin position="377"/>
        <end position="396"/>
    </location>
</feature>
<evidence type="ECO:0000256" key="3">
    <source>
        <dbReference type="ARBA" id="ARBA00008715"/>
    </source>
</evidence>
<keyword evidence="4 10" id="KW-0328">Glycosyltransferase</keyword>
<evidence type="ECO:0000256" key="6">
    <source>
        <dbReference type="ARBA" id="ARBA00022692"/>
    </source>
</evidence>
<evidence type="ECO:0000256" key="5">
    <source>
        <dbReference type="ARBA" id="ARBA00022679"/>
    </source>
</evidence>